<dbReference type="Gene3D" id="3.40.50.1820">
    <property type="entry name" value="alpha/beta hydrolase"/>
    <property type="match status" value="1"/>
</dbReference>
<dbReference type="RefSeq" id="WP_045978291.1">
    <property type="nucleotide sequence ID" value="NZ_JXXY01000001.1"/>
</dbReference>
<dbReference type="GO" id="GO:0016787">
    <property type="term" value="F:hydrolase activity"/>
    <property type="evidence" value="ECO:0007669"/>
    <property type="project" value="UniProtKB-KW"/>
</dbReference>
<dbReference type="Proteomes" id="UP000033664">
    <property type="component" value="Unassembled WGS sequence"/>
</dbReference>
<reference evidence="2 4" key="2">
    <citation type="submission" date="2017-12" db="EMBL/GenBank/DDBJ databases">
        <authorList>
            <person name="Paulsen S."/>
            <person name="Gram L.K."/>
        </authorList>
    </citation>
    <scope>NUCLEOTIDE SEQUENCE [LARGE SCALE GENOMIC DNA]</scope>
    <source>
        <strain evidence="2 4">S2897</strain>
    </source>
</reference>
<protein>
    <submittedName>
        <fullName evidence="1">Alpha/beta hydrolase</fullName>
    </submittedName>
</protein>
<dbReference type="STRING" id="151081.TW72_04370"/>
<reference evidence="2" key="4">
    <citation type="submission" date="2019-09" db="EMBL/GenBank/DDBJ databases">
        <title>Co-occurence of chitin degradation, pigmentation and bioactivity in marine Pseudoalteromonas.</title>
        <authorList>
            <person name="Sonnenschein E.C."/>
            <person name="Bech P.K."/>
        </authorList>
    </citation>
    <scope>NUCLEOTIDE SEQUENCE</scope>
    <source>
        <strain evidence="2">S2897</strain>
    </source>
</reference>
<gene>
    <name evidence="2" type="ORF">CWC05_07245</name>
    <name evidence="1" type="ORF">TW72_04370</name>
</gene>
<dbReference type="AlphaFoldDB" id="A0A0F4Q0V8"/>
<dbReference type="GeneID" id="58227721"/>
<evidence type="ECO:0000313" key="3">
    <source>
        <dbReference type="Proteomes" id="UP000033664"/>
    </source>
</evidence>
<keyword evidence="1" id="KW-0378">Hydrolase</keyword>
<dbReference type="OrthoDB" id="6381520at2"/>
<dbReference type="SUPFAM" id="SSF53474">
    <property type="entry name" value="alpha/beta-Hydrolases"/>
    <property type="match status" value="1"/>
</dbReference>
<sequence>METTLSYLLYFILIVTCATGLANEPFEIPRSAVIELTEPSSKRVYPVFIKLPRSYAINKDKKYPVIYLMDAWYSFQIASGATRFPMNSGTMKEAIIVGISYSRGSKGPSSRIRDYTPVQATNWKFQTGHADGHAKFIRESVFAYIEQNYRTLPSQRTFVGHSLGGLFGAYILFNYPDMFSGYILGSPSVWFANNDILHSSVMKPRLPTKVYVSVGSLEQPKYGEKQHMVAGAQKLIEKMTAECGKNTTIKFRIIEGAKHATAFPSTLIQGLDWIYAQQ</sequence>
<reference evidence="4" key="3">
    <citation type="submission" date="2019-06" db="EMBL/GenBank/DDBJ databases">
        <title>Co-occurence of chitin degradation, pigmentation and bioactivity in marine Pseudoalteromonas.</title>
        <authorList>
            <person name="Sonnenschein E.C."/>
            <person name="Bech P.K."/>
        </authorList>
    </citation>
    <scope>NUCLEOTIDE SEQUENCE [LARGE SCALE GENOMIC DNA]</scope>
    <source>
        <strain evidence="4">S2897</strain>
    </source>
</reference>
<name>A0A0F4Q0V8_9GAMM</name>
<accession>A0A0F4Q0V8</accession>
<dbReference type="EMBL" id="JXXZ01000004">
    <property type="protein sequence ID" value="KJZ01301.1"/>
    <property type="molecule type" value="Genomic_DNA"/>
</dbReference>
<evidence type="ECO:0000313" key="1">
    <source>
        <dbReference type="EMBL" id="KJZ01301.1"/>
    </source>
</evidence>
<dbReference type="InterPro" id="IPR000801">
    <property type="entry name" value="Esterase-like"/>
</dbReference>
<dbReference type="PATRIC" id="fig|151081.8.peg.246"/>
<dbReference type="eggNOG" id="COG2819">
    <property type="taxonomic scope" value="Bacteria"/>
</dbReference>
<dbReference type="InterPro" id="IPR050583">
    <property type="entry name" value="Mycobacterial_A85_antigen"/>
</dbReference>
<dbReference type="PANTHER" id="PTHR48098:SF6">
    <property type="entry name" value="FERRI-BACILLIBACTIN ESTERASE BESA"/>
    <property type="match status" value="1"/>
</dbReference>
<evidence type="ECO:0000313" key="4">
    <source>
        <dbReference type="Proteomes" id="UP000305874"/>
    </source>
</evidence>
<dbReference type="Pfam" id="PF00756">
    <property type="entry name" value="Esterase"/>
    <property type="match status" value="1"/>
</dbReference>
<reference evidence="1 3" key="1">
    <citation type="journal article" date="2015" name="BMC Genomics">
        <title>Genome mining reveals unlocked bioactive potential of marine Gram-negative bacteria.</title>
        <authorList>
            <person name="Machado H."/>
            <person name="Sonnenschein E.C."/>
            <person name="Melchiorsen J."/>
            <person name="Gram L."/>
        </authorList>
    </citation>
    <scope>NUCLEOTIDE SEQUENCE [LARGE SCALE GENOMIC DNA]</scope>
    <source>
        <strain evidence="1 3">S3137</strain>
    </source>
</reference>
<comment type="caution">
    <text evidence="1">The sequence shown here is derived from an EMBL/GenBank/DDBJ whole genome shotgun (WGS) entry which is preliminary data.</text>
</comment>
<evidence type="ECO:0000313" key="2">
    <source>
        <dbReference type="EMBL" id="TMP87753.1"/>
    </source>
</evidence>
<dbReference type="InterPro" id="IPR029058">
    <property type="entry name" value="AB_hydrolase_fold"/>
</dbReference>
<dbReference type="EMBL" id="PNCG01000005">
    <property type="protein sequence ID" value="TMP87753.1"/>
    <property type="molecule type" value="Genomic_DNA"/>
</dbReference>
<proteinExistence type="predicted"/>
<dbReference type="Proteomes" id="UP000305874">
    <property type="component" value="Unassembled WGS sequence"/>
</dbReference>
<dbReference type="PANTHER" id="PTHR48098">
    <property type="entry name" value="ENTEROCHELIN ESTERASE-RELATED"/>
    <property type="match status" value="1"/>
</dbReference>
<organism evidence="1 3">
    <name type="scientific">Pseudoalteromonas ruthenica</name>
    <dbReference type="NCBI Taxonomy" id="151081"/>
    <lineage>
        <taxon>Bacteria</taxon>
        <taxon>Pseudomonadati</taxon>
        <taxon>Pseudomonadota</taxon>
        <taxon>Gammaproteobacteria</taxon>
        <taxon>Alteromonadales</taxon>
        <taxon>Pseudoalteromonadaceae</taxon>
        <taxon>Pseudoalteromonas</taxon>
    </lineage>
</organism>
<keyword evidence="3" id="KW-1185">Reference proteome</keyword>